<sequence>MKTRKEAAQEARVAGLKQFVCEWVPCSVCGGTVFFTASCGCKHCVYERTRKQRATEERKRKESEYRKKEWQKNKDNSEYKKKRKQSQKEYNKRKMQRLNENPEKKEEFLQKKREAYRRWYHSEKGNKKALDNVKQWQKKHPHHVLLRKMLERIDMRVSDIALDRTVDDVLGYSKDDFIKHIKSTMLPWMSFDDRSNWHIDHILSVNWFVKNNLVYPELVNALHNLKAEPAEYNYKKNRKWLRTDMTEWEFCYMLQYMVYGEIRYKEGG</sequence>
<gene>
    <name evidence="2" type="ORF">vst472_32</name>
</gene>
<feature type="region of interest" description="Disordered" evidence="1">
    <location>
        <begin position="52"/>
        <end position="107"/>
    </location>
</feature>
<dbReference type="Proteomes" id="UP000264442">
    <property type="component" value="Segment"/>
</dbReference>
<accession>A0A385EHG8</accession>
<proteinExistence type="predicted"/>
<dbReference type="EMBL" id="MH424446">
    <property type="protein sequence ID" value="AXQ70349.1"/>
    <property type="molecule type" value="Genomic_DNA"/>
</dbReference>
<protein>
    <submittedName>
        <fullName evidence="2">Uncharacterized protein</fullName>
    </submittedName>
</protein>
<evidence type="ECO:0000313" key="3">
    <source>
        <dbReference type="Proteomes" id="UP000264442"/>
    </source>
</evidence>
<evidence type="ECO:0000313" key="2">
    <source>
        <dbReference type="EMBL" id="AXQ70349.1"/>
    </source>
</evidence>
<feature type="compositionally biased region" description="Basic and acidic residues" evidence="1">
    <location>
        <begin position="52"/>
        <end position="79"/>
    </location>
</feature>
<reference evidence="2" key="1">
    <citation type="submission" date="2018-06" db="EMBL/GenBank/DDBJ databases">
        <title>Complete genome sequence of Salmonella Typhimurium bacteriophage VSt472.</title>
        <authorList>
            <person name="Volozhantsev N."/>
            <person name="Denisenko E."/>
            <person name="Verevkin V."/>
            <person name="Myakinina V."/>
            <person name="Kislichkina A."/>
            <person name="Krasilnikova V."/>
        </authorList>
    </citation>
    <scope>NUCLEOTIDE SEQUENCE [LARGE SCALE GENOMIC DNA]</scope>
</reference>
<name>A0A385EHG8_9CAUD</name>
<organism evidence="2">
    <name type="scientific">Salmonella virus VSt472</name>
    <dbReference type="NCBI Taxonomy" id="2301723"/>
    <lineage>
        <taxon>Viruses</taxon>
        <taxon>Duplodnaviria</taxon>
        <taxon>Heunggongvirae</taxon>
        <taxon>Uroviricota</taxon>
        <taxon>Caudoviricetes</taxon>
        <taxon>Skatevirus</taxon>
        <taxon>Skatevirus VSt472</taxon>
    </lineage>
</organism>
<evidence type="ECO:0000256" key="1">
    <source>
        <dbReference type="SAM" id="MobiDB-lite"/>
    </source>
</evidence>
<keyword evidence="3" id="KW-1185">Reference proteome</keyword>